<evidence type="ECO:0000313" key="2">
    <source>
        <dbReference type="Proteomes" id="UP000298458"/>
    </source>
</evidence>
<dbReference type="OrthoDB" id="325228at2"/>
<gene>
    <name evidence="1" type="ORF">EHO60_07515</name>
</gene>
<dbReference type="AlphaFoldDB" id="A0A4R9GKD6"/>
<keyword evidence="2" id="KW-1185">Reference proteome</keyword>
<comment type="caution">
    <text evidence="1">The sequence shown here is derived from an EMBL/GenBank/DDBJ whole genome shotgun (WGS) entry which is preliminary data.</text>
</comment>
<protein>
    <submittedName>
        <fullName evidence="1">Uncharacterized protein</fullName>
    </submittedName>
</protein>
<reference evidence="1" key="1">
    <citation type="journal article" date="2019" name="PLoS Negl. Trop. Dis.">
        <title>Revisiting the worldwide diversity of Leptospira species in the environment.</title>
        <authorList>
            <person name="Vincent A.T."/>
            <person name="Schiettekatte O."/>
            <person name="Bourhy P."/>
            <person name="Veyrier F.J."/>
            <person name="Picardeau M."/>
        </authorList>
    </citation>
    <scope>NUCLEOTIDE SEQUENCE [LARGE SCALE GENOMIC DNA]</scope>
    <source>
        <strain evidence="1">SSW15</strain>
    </source>
</reference>
<dbReference type="RefSeq" id="WP_135767993.1">
    <property type="nucleotide sequence ID" value="NZ_RQET01000004.1"/>
</dbReference>
<evidence type="ECO:0000313" key="1">
    <source>
        <dbReference type="EMBL" id="TGK12593.1"/>
    </source>
</evidence>
<name>A0A4R9GKD6_9LEPT</name>
<sequence length="218" mass="24580">MEIPPYSSGAWQAAVAGYAGEIRRIGHEKSPFWLLVRTFASAACEADDPESFYDVLDTGFARELTEQDEVRFDEVLSNYLDQATAILVAISEAYNEEDEERAEAVTDEAISGILAGLKDAGIHTMADSDLIEVAVNILNTRLALYEVPVDKNFNLESLNGISDEEERNILEPFVSFILEDYKTIEDQEERFALLMQILFDTLWALFYLGLEEDEEESE</sequence>
<dbReference type="Proteomes" id="UP000298458">
    <property type="component" value="Unassembled WGS sequence"/>
</dbReference>
<proteinExistence type="predicted"/>
<dbReference type="EMBL" id="RQET01000004">
    <property type="protein sequence ID" value="TGK12593.1"/>
    <property type="molecule type" value="Genomic_DNA"/>
</dbReference>
<accession>A0A4R9GKD6</accession>
<organism evidence="1 2">
    <name type="scientific">Leptospira fletcheri</name>
    <dbReference type="NCBI Taxonomy" id="2484981"/>
    <lineage>
        <taxon>Bacteria</taxon>
        <taxon>Pseudomonadati</taxon>
        <taxon>Spirochaetota</taxon>
        <taxon>Spirochaetia</taxon>
        <taxon>Leptospirales</taxon>
        <taxon>Leptospiraceae</taxon>
        <taxon>Leptospira</taxon>
    </lineage>
</organism>